<sequence>MLHRIILFLVCLLLQTFAVKAFQHTATDSATYFRSFDNTRIHYTSKGNGEPVILVHGFITNGNSWLATPLYDSLLKHHFRVITLDLRGNGTSDHPHDSLAYLDDAEAKDIMALATHLQLGAYRIVGYSRGAIIAARLLVLDKQRVRCGVLGGVGTGFTDPAWPRRLQFYDALSGKDVPELAAMVKNVQAAGLDQRALALMQFGQPATTAAEFALVQQPVLVIGGDKDEDNDTGGSLAALMPRGMHGTVAGNHTTTLRSPWFAQWITDFLEKH</sequence>
<dbReference type="Proteomes" id="UP000281028">
    <property type="component" value="Unassembled WGS sequence"/>
</dbReference>
<proteinExistence type="predicted"/>
<dbReference type="Pfam" id="PF00561">
    <property type="entry name" value="Abhydrolase_1"/>
    <property type="match status" value="1"/>
</dbReference>
<dbReference type="EMBL" id="RIAR02000001">
    <property type="protein sequence ID" value="NSL86732.1"/>
    <property type="molecule type" value="Genomic_DNA"/>
</dbReference>
<dbReference type="InterPro" id="IPR050266">
    <property type="entry name" value="AB_hydrolase_sf"/>
</dbReference>
<reference evidence="1" key="1">
    <citation type="submission" date="2020-05" db="EMBL/GenBank/DDBJ databases">
        <title>Chitinophaga laudate sp. nov., isolated from a tropical peat swamp.</title>
        <authorList>
            <person name="Goh C.B.S."/>
            <person name="Lee M.S."/>
            <person name="Parimannan S."/>
            <person name="Pasbakhsh P."/>
            <person name="Yule C.M."/>
            <person name="Rajandas H."/>
            <person name="Loke S."/>
            <person name="Croft L."/>
            <person name="Tan J.B.L."/>
        </authorList>
    </citation>
    <scope>NUCLEOTIDE SEQUENCE</scope>
    <source>
        <strain evidence="1">Mgbs1</strain>
    </source>
</reference>
<comment type="caution">
    <text evidence="1">The sequence shown here is derived from an EMBL/GenBank/DDBJ whole genome shotgun (WGS) entry which is preliminary data.</text>
</comment>
<dbReference type="AlphaFoldDB" id="A0A3S1JB74"/>
<dbReference type="OrthoDB" id="9773293at2"/>
<dbReference type="GO" id="GO:0016020">
    <property type="term" value="C:membrane"/>
    <property type="evidence" value="ECO:0007669"/>
    <property type="project" value="TreeGrafter"/>
</dbReference>
<name>A0A3S1JB74_9BACT</name>
<dbReference type="PANTHER" id="PTHR43798:SF33">
    <property type="entry name" value="HYDROLASE, PUTATIVE (AFU_ORTHOLOGUE AFUA_2G14860)-RELATED"/>
    <property type="match status" value="1"/>
</dbReference>
<gene>
    <name evidence="1" type="ORF">ECE50_007820</name>
</gene>
<keyword evidence="2" id="KW-1185">Reference proteome</keyword>
<evidence type="ECO:0000313" key="2">
    <source>
        <dbReference type="Proteomes" id="UP000281028"/>
    </source>
</evidence>
<dbReference type="Gene3D" id="3.40.50.1820">
    <property type="entry name" value="alpha/beta hydrolase"/>
    <property type="match status" value="1"/>
</dbReference>
<evidence type="ECO:0000313" key="1">
    <source>
        <dbReference type="EMBL" id="NSL86732.1"/>
    </source>
</evidence>
<organism evidence="1 2">
    <name type="scientific">Chitinophaga solisilvae</name>
    <dbReference type="NCBI Taxonomy" id="1233460"/>
    <lineage>
        <taxon>Bacteria</taxon>
        <taxon>Pseudomonadati</taxon>
        <taxon>Bacteroidota</taxon>
        <taxon>Chitinophagia</taxon>
        <taxon>Chitinophagales</taxon>
        <taxon>Chitinophagaceae</taxon>
        <taxon>Chitinophaga</taxon>
    </lineage>
</organism>
<dbReference type="InterPro" id="IPR029058">
    <property type="entry name" value="AB_hydrolase_fold"/>
</dbReference>
<dbReference type="PANTHER" id="PTHR43798">
    <property type="entry name" value="MONOACYLGLYCEROL LIPASE"/>
    <property type="match status" value="1"/>
</dbReference>
<accession>A0A3S1JB74</accession>
<dbReference type="SUPFAM" id="SSF53474">
    <property type="entry name" value="alpha/beta-Hydrolases"/>
    <property type="match status" value="1"/>
</dbReference>
<dbReference type="GO" id="GO:0016787">
    <property type="term" value="F:hydrolase activity"/>
    <property type="evidence" value="ECO:0007669"/>
    <property type="project" value="UniProtKB-KW"/>
</dbReference>
<protein>
    <submittedName>
        <fullName evidence="1">Alpha/beta hydrolase</fullName>
    </submittedName>
</protein>
<keyword evidence="1" id="KW-0378">Hydrolase</keyword>
<dbReference type="InterPro" id="IPR000073">
    <property type="entry name" value="AB_hydrolase_1"/>
</dbReference>